<dbReference type="Proteomes" id="UP001152320">
    <property type="component" value="Chromosome 16"/>
</dbReference>
<dbReference type="AlphaFoldDB" id="A0A9Q1BIS2"/>
<sequence length="95" mass="10870">MHKLLAILLLTLVTMAAFVVSQDQYDDDLMEDLFEQYKRKSRTKACLGYGKPCRVDAIYRNNCCPGFRCLGPASLRCNNKSCVCQKYDKLAFLFS</sequence>
<evidence type="ECO:0000313" key="3">
    <source>
        <dbReference type="Proteomes" id="UP001152320"/>
    </source>
</evidence>
<accession>A0A9Q1BIS2</accession>
<dbReference type="EMBL" id="JAIZAY010000016">
    <property type="protein sequence ID" value="KAJ8027367.1"/>
    <property type="molecule type" value="Genomic_DNA"/>
</dbReference>
<evidence type="ECO:0000256" key="1">
    <source>
        <dbReference type="SAM" id="SignalP"/>
    </source>
</evidence>
<gene>
    <name evidence="2" type="ORF">HOLleu_32493</name>
</gene>
<keyword evidence="3" id="KW-1185">Reference proteome</keyword>
<evidence type="ECO:0000313" key="2">
    <source>
        <dbReference type="EMBL" id="KAJ8027367.1"/>
    </source>
</evidence>
<reference evidence="2" key="1">
    <citation type="submission" date="2021-10" db="EMBL/GenBank/DDBJ databases">
        <title>Tropical sea cucumber genome reveals ecological adaptation and Cuvierian tubules defense mechanism.</title>
        <authorList>
            <person name="Chen T."/>
        </authorList>
    </citation>
    <scope>NUCLEOTIDE SEQUENCE</scope>
    <source>
        <strain evidence="2">Nanhai2018</strain>
        <tissue evidence="2">Muscle</tissue>
    </source>
</reference>
<name>A0A9Q1BIS2_HOLLE</name>
<feature type="signal peptide" evidence="1">
    <location>
        <begin position="1"/>
        <end position="16"/>
    </location>
</feature>
<dbReference type="OrthoDB" id="10350123at2759"/>
<proteinExistence type="predicted"/>
<protein>
    <submittedName>
        <fullName evidence="2">Uncharacterized protein</fullName>
    </submittedName>
</protein>
<organism evidence="2 3">
    <name type="scientific">Holothuria leucospilota</name>
    <name type="common">Black long sea cucumber</name>
    <name type="synonym">Mertensiothuria leucospilota</name>
    <dbReference type="NCBI Taxonomy" id="206669"/>
    <lineage>
        <taxon>Eukaryota</taxon>
        <taxon>Metazoa</taxon>
        <taxon>Echinodermata</taxon>
        <taxon>Eleutherozoa</taxon>
        <taxon>Echinozoa</taxon>
        <taxon>Holothuroidea</taxon>
        <taxon>Aspidochirotacea</taxon>
        <taxon>Aspidochirotida</taxon>
        <taxon>Holothuriidae</taxon>
        <taxon>Holothuria</taxon>
    </lineage>
</organism>
<feature type="chain" id="PRO_5040368823" evidence="1">
    <location>
        <begin position="17"/>
        <end position="95"/>
    </location>
</feature>
<keyword evidence="1" id="KW-0732">Signal</keyword>
<comment type="caution">
    <text evidence="2">The sequence shown here is derived from an EMBL/GenBank/DDBJ whole genome shotgun (WGS) entry which is preliminary data.</text>
</comment>